<dbReference type="AlphaFoldDB" id="A0A1H0QHR8"/>
<dbReference type="CDD" id="cd06174">
    <property type="entry name" value="MFS"/>
    <property type="match status" value="1"/>
</dbReference>
<keyword evidence="1" id="KW-1133">Transmembrane helix</keyword>
<feature type="transmembrane region" description="Helical" evidence="1">
    <location>
        <begin position="400"/>
        <end position="421"/>
    </location>
</feature>
<keyword evidence="1" id="KW-0472">Membrane</keyword>
<dbReference type="EMBL" id="LT629710">
    <property type="protein sequence ID" value="SDP16872.1"/>
    <property type="molecule type" value="Genomic_DNA"/>
</dbReference>
<name>A0A1H0QHR8_9ACTN</name>
<evidence type="ECO:0000256" key="1">
    <source>
        <dbReference type="SAM" id="Phobius"/>
    </source>
</evidence>
<feature type="transmembrane region" description="Helical" evidence="1">
    <location>
        <begin position="160"/>
        <end position="178"/>
    </location>
</feature>
<feature type="transmembrane region" description="Helical" evidence="1">
    <location>
        <begin position="28"/>
        <end position="45"/>
    </location>
</feature>
<dbReference type="GO" id="GO:0022857">
    <property type="term" value="F:transmembrane transporter activity"/>
    <property type="evidence" value="ECO:0007669"/>
    <property type="project" value="InterPro"/>
</dbReference>
<keyword evidence="3" id="KW-1185">Reference proteome</keyword>
<feature type="transmembrane region" description="Helical" evidence="1">
    <location>
        <begin position="92"/>
        <end position="114"/>
    </location>
</feature>
<reference evidence="2 3" key="1">
    <citation type="submission" date="2016-10" db="EMBL/GenBank/DDBJ databases">
        <authorList>
            <person name="de Groot N.N."/>
        </authorList>
    </citation>
    <scope>NUCLEOTIDE SEQUENCE [LARGE SCALE GENOMIC DNA]</scope>
    <source>
        <strain evidence="3">P4-7,KCTC 19426,CECT 7604</strain>
    </source>
</reference>
<dbReference type="Pfam" id="PF07690">
    <property type="entry name" value="MFS_1"/>
    <property type="match status" value="1"/>
</dbReference>
<feature type="transmembrane region" description="Helical" evidence="1">
    <location>
        <begin position="126"/>
        <end position="148"/>
    </location>
</feature>
<evidence type="ECO:0000313" key="3">
    <source>
        <dbReference type="Proteomes" id="UP000198741"/>
    </source>
</evidence>
<feature type="transmembrane region" description="Helical" evidence="1">
    <location>
        <begin position="241"/>
        <end position="262"/>
    </location>
</feature>
<feature type="transmembrane region" description="Helical" evidence="1">
    <location>
        <begin position="334"/>
        <end position="352"/>
    </location>
</feature>
<accession>A0A1H0QHR8</accession>
<dbReference type="RefSeq" id="WP_157695455.1">
    <property type="nucleotide sequence ID" value="NZ_LT629710.1"/>
</dbReference>
<proteinExistence type="predicted"/>
<dbReference type="Gene3D" id="1.20.1250.20">
    <property type="entry name" value="MFS general substrate transporter like domains"/>
    <property type="match status" value="1"/>
</dbReference>
<feature type="transmembrane region" description="Helical" evidence="1">
    <location>
        <begin position="65"/>
        <end position="85"/>
    </location>
</feature>
<feature type="transmembrane region" description="Helical" evidence="1">
    <location>
        <begin position="307"/>
        <end position="328"/>
    </location>
</feature>
<protein>
    <submittedName>
        <fullName evidence="2">Major Facilitator Superfamily protein</fullName>
    </submittedName>
</protein>
<feature type="transmembrane region" description="Helical" evidence="1">
    <location>
        <begin position="274"/>
        <end position="295"/>
    </location>
</feature>
<dbReference type="OrthoDB" id="5111593at2"/>
<feature type="transmembrane region" description="Helical" evidence="1">
    <location>
        <begin position="184"/>
        <end position="203"/>
    </location>
</feature>
<dbReference type="SUPFAM" id="SSF103473">
    <property type="entry name" value="MFS general substrate transporter"/>
    <property type="match status" value="1"/>
</dbReference>
<sequence length="448" mass="45619">MTDVLTTVRSRPVEKVATWTAARWTPTVRFMGGLVVASFCLVIAGPNLPTALLPAYRETYRLTPFGLSLVFSAYLLLLVPTLILCTRPAFRAGAGVLLSVGLATALGADLLMATSRSSQMLLVGRGLSGVSVAVSTGAAAAMMVRLVGERGRGSVATGNIVGALVGTVGAVLLAQLGIGESIYLVHAVATAIVLGALLAALAARAGRAILHTRTISPEVSDGPELKVPALTDVPQTIRRHVVLGTAVGALGWAIPGLVTGLVPALLRQFTGPTAVVVATSPAILLLASAWCLQVLAKRPILRAVRGYELTAGTAMGTIGLALLAVGALTASLTLVYLGCIVAAGGPALGYRGGMVLLTRGLDPAHQGAVTSRYAAGSYAFAAVIVLGSGAVGAVGGLVTAMVAGAGILVLIGIVLLVTILVTESPRLRRTRSVPPIRRRSTVSPRRLP</sequence>
<organism evidence="2 3">
    <name type="scientific">Nakamurella panacisegetis</name>
    <dbReference type="NCBI Taxonomy" id="1090615"/>
    <lineage>
        <taxon>Bacteria</taxon>
        <taxon>Bacillati</taxon>
        <taxon>Actinomycetota</taxon>
        <taxon>Actinomycetes</taxon>
        <taxon>Nakamurellales</taxon>
        <taxon>Nakamurellaceae</taxon>
        <taxon>Nakamurella</taxon>
    </lineage>
</organism>
<keyword evidence="1" id="KW-0812">Transmembrane</keyword>
<dbReference type="InterPro" id="IPR011701">
    <property type="entry name" value="MFS"/>
</dbReference>
<gene>
    <name evidence="2" type="ORF">SAMN04515671_3101</name>
</gene>
<evidence type="ECO:0000313" key="2">
    <source>
        <dbReference type="EMBL" id="SDP16872.1"/>
    </source>
</evidence>
<dbReference type="InterPro" id="IPR036259">
    <property type="entry name" value="MFS_trans_sf"/>
</dbReference>
<feature type="transmembrane region" description="Helical" evidence="1">
    <location>
        <begin position="373"/>
        <end position="394"/>
    </location>
</feature>
<dbReference type="STRING" id="1090615.SAMN04515671_3101"/>
<dbReference type="Proteomes" id="UP000198741">
    <property type="component" value="Chromosome I"/>
</dbReference>